<dbReference type="InterPro" id="IPR012886">
    <property type="entry name" value="Formiminotransferase_N"/>
</dbReference>
<dbReference type="Gene3D" id="3.30.990.10">
    <property type="entry name" value="Formiminotransferase, N-terminal subdomain"/>
    <property type="match status" value="1"/>
</dbReference>
<feature type="domain" description="Formiminotransferase C-terminal subdomain" evidence="3">
    <location>
        <begin position="184"/>
        <end position="292"/>
    </location>
</feature>
<evidence type="ECO:0000259" key="3">
    <source>
        <dbReference type="SMART" id="SM01221"/>
    </source>
</evidence>
<dbReference type="SMART" id="SM01221">
    <property type="entry name" value="FTCD"/>
    <property type="match status" value="1"/>
</dbReference>
<keyword evidence="2" id="KW-0808">Transferase</keyword>
<dbReference type="Gene3D" id="3.30.70.670">
    <property type="entry name" value="Formiminotransferase, C-terminal subdomain"/>
    <property type="match status" value="1"/>
</dbReference>
<dbReference type="InterPro" id="IPR037070">
    <property type="entry name" value="Formiminotransferase_C_sf"/>
</dbReference>
<dbReference type="Pfam" id="PF02971">
    <property type="entry name" value="FTCD"/>
    <property type="match status" value="1"/>
</dbReference>
<dbReference type="InterPro" id="IPR037064">
    <property type="entry name" value="Formiminotransferase_N_sf"/>
</dbReference>
<evidence type="ECO:0000256" key="1">
    <source>
        <dbReference type="ARBA" id="ARBA00012252"/>
    </source>
</evidence>
<dbReference type="InterPro" id="IPR051623">
    <property type="entry name" value="FTCD"/>
</dbReference>
<dbReference type="GO" id="GO:0030409">
    <property type="term" value="F:glutamate formimidoyltransferase activity"/>
    <property type="evidence" value="ECO:0007669"/>
    <property type="project" value="UniProtKB-EC"/>
</dbReference>
<protein>
    <recommendedName>
        <fullName evidence="1">glutamate formimidoyltransferase</fullName>
        <ecNumber evidence="1">2.1.2.5</ecNumber>
    </recommendedName>
</protein>
<reference evidence="5" key="1">
    <citation type="submission" date="2020-05" db="EMBL/GenBank/DDBJ databases">
        <authorList>
            <person name="Chiriac C."/>
            <person name="Salcher M."/>
            <person name="Ghai R."/>
            <person name="Kavagutti S V."/>
        </authorList>
    </citation>
    <scope>NUCLEOTIDE SEQUENCE</scope>
</reference>
<gene>
    <name evidence="5" type="ORF">UFOPK3674_00612</name>
</gene>
<sequence length="295" mass="30004">MPAIDSTTVLLGIPNVSEGTDLEVLAAIGAAFAAGGAELLTAAPHTDPDHDRAVFTMAAAPGVLSAALVSGARAAIERIDLAQHAGLHPHVGAIDVVPVVYLDAARRGAACAEALVVADRIGAELGVPVLLYGALAGGRTRAELRRGGPAQLAHRLASGELRPDFGSPRAHRTAGAVLVAARPPLVAFNLELAPPATAADAHRIALLIREGGEEGLPGVRAIGLALAHGGGVAQVSMNVEDHLRVPLAQVVAAVERHAVVSAAELVGLAPRAAFEGWPEHLECRGRALIEDALGF</sequence>
<dbReference type="Pfam" id="PF07837">
    <property type="entry name" value="FTCD_N"/>
    <property type="match status" value="1"/>
</dbReference>
<dbReference type="PANTHER" id="PTHR12234">
    <property type="entry name" value="FORMIMINOTRANSFERASE-CYCLODEAMINASE"/>
    <property type="match status" value="1"/>
</dbReference>
<organism evidence="5">
    <name type="scientific">freshwater metagenome</name>
    <dbReference type="NCBI Taxonomy" id="449393"/>
    <lineage>
        <taxon>unclassified sequences</taxon>
        <taxon>metagenomes</taxon>
        <taxon>ecological metagenomes</taxon>
    </lineage>
</organism>
<feature type="domain" description="Formiminotransferase N-terminal subdomain" evidence="4">
    <location>
        <begin position="8"/>
        <end position="183"/>
    </location>
</feature>
<proteinExistence type="predicted"/>
<evidence type="ECO:0000256" key="2">
    <source>
        <dbReference type="ARBA" id="ARBA00022679"/>
    </source>
</evidence>
<dbReference type="PANTHER" id="PTHR12234:SF1">
    <property type="entry name" value="FORMIMINOTRANSFERASE N-TERMINAL SUBDOMAIN-CONTAINING PROTEIN"/>
    <property type="match status" value="1"/>
</dbReference>
<name>A0A6J7HM74_9ZZZZ</name>
<evidence type="ECO:0000313" key="5">
    <source>
        <dbReference type="EMBL" id="CAB4922297.1"/>
    </source>
</evidence>
<dbReference type="InterPro" id="IPR022384">
    <property type="entry name" value="FormiminoTrfase_cat_dom_sf"/>
</dbReference>
<dbReference type="SMART" id="SM01222">
    <property type="entry name" value="FTCD_N"/>
    <property type="match status" value="1"/>
</dbReference>
<dbReference type="EMBL" id="CAFBMX010000003">
    <property type="protein sequence ID" value="CAB4922297.1"/>
    <property type="molecule type" value="Genomic_DNA"/>
</dbReference>
<dbReference type="SUPFAM" id="SSF55116">
    <property type="entry name" value="Formiminotransferase domain of formiminotransferase-cyclodeaminase"/>
    <property type="match status" value="2"/>
</dbReference>
<dbReference type="GO" id="GO:0005542">
    <property type="term" value="F:folic acid binding"/>
    <property type="evidence" value="ECO:0007669"/>
    <property type="project" value="InterPro"/>
</dbReference>
<accession>A0A6J7HM74</accession>
<dbReference type="EC" id="2.1.2.5" evidence="1"/>
<evidence type="ECO:0000259" key="4">
    <source>
        <dbReference type="SMART" id="SM01222"/>
    </source>
</evidence>
<dbReference type="InterPro" id="IPR013802">
    <property type="entry name" value="Formiminotransferase_C"/>
</dbReference>
<dbReference type="AlphaFoldDB" id="A0A6J7HM74"/>